<feature type="compositionally biased region" description="Basic and acidic residues" evidence="1">
    <location>
        <begin position="156"/>
        <end position="166"/>
    </location>
</feature>
<keyword evidence="3" id="KW-1185">Reference proteome</keyword>
<evidence type="ECO:0000313" key="2">
    <source>
        <dbReference type="EMBL" id="GAA0156996.1"/>
    </source>
</evidence>
<protein>
    <submittedName>
        <fullName evidence="2">Uncharacterized protein</fullName>
    </submittedName>
</protein>
<feature type="compositionally biased region" description="Low complexity" evidence="1">
    <location>
        <begin position="134"/>
        <end position="143"/>
    </location>
</feature>
<proteinExistence type="predicted"/>
<sequence length="238" mass="25051">MARTKRTTRRVSPPLKSAKSAGGVNVASLSPSPPTSPSSTRPSVGPLSPKPSLDRALHDALSLLLDQGIMQRMANLAFSFNASFPDGSVSIFFFLLRPPLHPVPWRMVTLPCTSRTGLDWGIGPGAPQGGGAGARAACSPSPGQQLTLGHDPTGSRAKEGPGREGRCGPSLPSCPPGEGGPEARLLPGQPFEMLRISVAVLSDFVLYSQDRSPTLSALAEENRQRYPTGWLDKILPAL</sequence>
<reference evidence="2 3" key="1">
    <citation type="submission" date="2024-01" db="EMBL/GenBank/DDBJ databases">
        <title>The complete chloroplast genome sequence of Lithospermum erythrorhizon: insights into the phylogenetic relationship among Boraginaceae species and the maternal lineages of purple gromwells.</title>
        <authorList>
            <person name="Okada T."/>
            <person name="Watanabe K."/>
        </authorList>
    </citation>
    <scope>NUCLEOTIDE SEQUENCE [LARGE SCALE GENOMIC DNA]</scope>
</reference>
<feature type="region of interest" description="Disordered" evidence="1">
    <location>
        <begin position="125"/>
        <end position="184"/>
    </location>
</feature>
<dbReference type="Proteomes" id="UP001454036">
    <property type="component" value="Unassembled WGS sequence"/>
</dbReference>
<evidence type="ECO:0000256" key="1">
    <source>
        <dbReference type="SAM" id="MobiDB-lite"/>
    </source>
</evidence>
<feature type="region of interest" description="Disordered" evidence="1">
    <location>
        <begin position="1"/>
        <end position="52"/>
    </location>
</feature>
<evidence type="ECO:0000313" key="3">
    <source>
        <dbReference type="Proteomes" id="UP001454036"/>
    </source>
</evidence>
<name>A0AAV3Q246_LITER</name>
<comment type="caution">
    <text evidence="2">The sequence shown here is derived from an EMBL/GenBank/DDBJ whole genome shotgun (WGS) entry which is preliminary data.</text>
</comment>
<dbReference type="EMBL" id="BAABME010002997">
    <property type="protein sequence ID" value="GAA0156996.1"/>
    <property type="molecule type" value="Genomic_DNA"/>
</dbReference>
<accession>A0AAV3Q246</accession>
<organism evidence="2 3">
    <name type="scientific">Lithospermum erythrorhizon</name>
    <name type="common">Purple gromwell</name>
    <name type="synonym">Lithospermum officinale var. erythrorhizon</name>
    <dbReference type="NCBI Taxonomy" id="34254"/>
    <lineage>
        <taxon>Eukaryota</taxon>
        <taxon>Viridiplantae</taxon>
        <taxon>Streptophyta</taxon>
        <taxon>Embryophyta</taxon>
        <taxon>Tracheophyta</taxon>
        <taxon>Spermatophyta</taxon>
        <taxon>Magnoliopsida</taxon>
        <taxon>eudicotyledons</taxon>
        <taxon>Gunneridae</taxon>
        <taxon>Pentapetalae</taxon>
        <taxon>asterids</taxon>
        <taxon>lamiids</taxon>
        <taxon>Boraginales</taxon>
        <taxon>Boraginaceae</taxon>
        <taxon>Boraginoideae</taxon>
        <taxon>Lithospermeae</taxon>
        <taxon>Lithospermum</taxon>
    </lineage>
</organism>
<dbReference type="AlphaFoldDB" id="A0AAV3Q246"/>
<gene>
    <name evidence="2" type="ORF">LIER_14356</name>
</gene>